<dbReference type="Pfam" id="PF00560">
    <property type="entry name" value="LRR_1"/>
    <property type="match status" value="3"/>
</dbReference>
<keyword evidence="6 8" id="KW-0472">Membrane</keyword>
<dbReference type="PRINTS" id="PR00019">
    <property type="entry name" value="LEURICHRPT"/>
</dbReference>
<feature type="transmembrane region" description="Helical" evidence="8">
    <location>
        <begin position="6"/>
        <end position="27"/>
    </location>
</feature>
<evidence type="ECO:0000256" key="7">
    <source>
        <dbReference type="ARBA" id="ARBA00023180"/>
    </source>
</evidence>
<evidence type="ECO:0000313" key="11">
    <source>
        <dbReference type="Proteomes" id="UP000829196"/>
    </source>
</evidence>
<dbReference type="EMBL" id="JAGYWB010000010">
    <property type="protein sequence ID" value="KAI0507913.1"/>
    <property type="molecule type" value="Genomic_DNA"/>
</dbReference>
<evidence type="ECO:0000256" key="3">
    <source>
        <dbReference type="ARBA" id="ARBA00022729"/>
    </source>
</evidence>
<evidence type="ECO:0000256" key="4">
    <source>
        <dbReference type="ARBA" id="ARBA00022737"/>
    </source>
</evidence>
<gene>
    <name evidence="10" type="ORF">KFK09_014041</name>
</gene>
<keyword evidence="3" id="KW-0732">Signal</keyword>
<feature type="domain" description="Leucine-rich repeat-containing N-terminal plant-type" evidence="9">
    <location>
        <begin position="28"/>
        <end position="62"/>
    </location>
</feature>
<evidence type="ECO:0000256" key="8">
    <source>
        <dbReference type="SAM" id="Phobius"/>
    </source>
</evidence>
<dbReference type="PANTHER" id="PTHR48065:SF11">
    <property type="entry name" value="OS11G0213300 PROTEIN"/>
    <property type="match status" value="1"/>
</dbReference>
<dbReference type="InterPro" id="IPR003591">
    <property type="entry name" value="Leu-rich_rpt_typical-subtyp"/>
</dbReference>
<keyword evidence="7" id="KW-0325">Glycoprotein</keyword>
<evidence type="ECO:0000313" key="10">
    <source>
        <dbReference type="EMBL" id="KAI0507913.1"/>
    </source>
</evidence>
<dbReference type="InterPro" id="IPR032675">
    <property type="entry name" value="LRR_dom_sf"/>
</dbReference>
<accession>A0A8T3B8V4</accession>
<dbReference type="AlphaFoldDB" id="A0A8T3B8V4"/>
<dbReference type="SMART" id="SM00369">
    <property type="entry name" value="LRR_TYP"/>
    <property type="match status" value="3"/>
</dbReference>
<keyword evidence="5 8" id="KW-1133">Transmembrane helix</keyword>
<dbReference type="FunFam" id="3.80.10.10:FF:000041">
    <property type="entry name" value="LRR receptor-like serine/threonine-protein kinase ERECTA"/>
    <property type="match status" value="1"/>
</dbReference>
<keyword evidence="11" id="KW-1185">Reference proteome</keyword>
<keyword evidence="4" id="KW-0677">Repeat</keyword>
<proteinExistence type="predicted"/>
<dbReference type="InterPro" id="IPR013210">
    <property type="entry name" value="LRR_N_plant-typ"/>
</dbReference>
<dbReference type="SMR" id="A0A8T3B8V4"/>
<evidence type="ECO:0000256" key="1">
    <source>
        <dbReference type="ARBA" id="ARBA00022614"/>
    </source>
</evidence>
<dbReference type="OrthoDB" id="4062651at2759"/>
<evidence type="ECO:0000256" key="2">
    <source>
        <dbReference type="ARBA" id="ARBA00022692"/>
    </source>
</evidence>
<reference evidence="10" key="1">
    <citation type="journal article" date="2022" name="Front. Genet.">
        <title>Chromosome-Scale Assembly of the Dendrobium nobile Genome Provides Insights Into the Molecular Mechanism of the Biosynthesis of the Medicinal Active Ingredient of Dendrobium.</title>
        <authorList>
            <person name="Xu Q."/>
            <person name="Niu S.-C."/>
            <person name="Li K.-L."/>
            <person name="Zheng P.-J."/>
            <person name="Zhang X.-J."/>
            <person name="Jia Y."/>
            <person name="Liu Y."/>
            <person name="Niu Y.-X."/>
            <person name="Yu L.-H."/>
            <person name="Chen D.-F."/>
            <person name="Zhang G.-Q."/>
        </authorList>
    </citation>
    <scope>NUCLEOTIDE SEQUENCE</scope>
    <source>
        <tissue evidence="10">Leaf</tissue>
    </source>
</reference>
<dbReference type="Pfam" id="PF08263">
    <property type="entry name" value="LRRNT_2"/>
    <property type="match status" value="1"/>
</dbReference>
<dbReference type="Proteomes" id="UP000829196">
    <property type="component" value="Unassembled WGS sequence"/>
</dbReference>
<dbReference type="Gene3D" id="3.80.10.10">
    <property type="entry name" value="Ribonuclease Inhibitor"/>
    <property type="match status" value="2"/>
</dbReference>
<organism evidence="10 11">
    <name type="scientific">Dendrobium nobile</name>
    <name type="common">Orchid</name>
    <dbReference type="NCBI Taxonomy" id="94219"/>
    <lineage>
        <taxon>Eukaryota</taxon>
        <taxon>Viridiplantae</taxon>
        <taxon>Streptophyta</taxon>
        <taxon>Embryophyta</taxon>
        <taxon>Tracheophyta</taxon>
        <taxon>Spermatophyta</taxon>
        <taxon>Magnoliopsida</taxon>
        <taxon>Liliopsida</taxon>
        <taxon>Asparagales</taxon>
        <taxon>Orchidaceae</taxon>
        <taxon>Epidendroideae</taxon>
        <taxon>Malaxideae</taxon>
        <taxon>Dendrobiinae</taxon>
        <taxon>Dendrobium</taxon>
    </lineage>
</organism>
<dbReference type="SUPFAM" id="SSF52058">
    <property type="entry name" value="L domain-like"/>
    <property type="match status" value="1"/>
</dbReference>
<comment type="caution">
    <text evidence="10">The sequence shown here is derived from an EMBL/GenBank/DDBJ whole genome shotgun (WGS) entry which is preliminary data.</text>
</comment>
<dbReference type="InterPro" id="IPR001611">
    <property type="entry name" value="Leu-rich_rpt"/>
</dbReference>
<dbReference type="FunFam" id="3.80.10.10:FF:000512">
    <property type="entry name" value="Leucine-rich repeat receptor-like serine/threonine-protein kinase BAM3"/>
    <property type="match status" value="1"/>
</dbReference>
<dbReference type="PANTHER" id="PTHR48065">
    <property type="entry name" value="OS10G0469600 PROTEIN"/>
    <property type="match status" value="1"/>
</dbReference>
<sequence length="285" mass="31422">MEIRYVLILLRFIVFFFCFFVVIVHGAQDQKSTMLELAKGIPSSKWNTSNSNPCEWKGVSCSSSRVTGLVLSGFGLSTSFSPRFFELLCDLSSLQSLDLSSNSFSIIPTSFFSCKGLSRLKYLNLSCNGLTGRLSNFSEFSALETLDLSFNNLKGVVGLNLNGLAQLKSLNLSSNLFNDNIPALKAMKLEELSLSNNSFHGEIPHVFVTFENLTFLDFSQNSLTGSIPIGNLSKLQKLLLSSNQLEGSLPVSLSKIKALSIFAAIQNKFNGSIYSSWNHFLRAVF</sequence>
<evidence type="ECO:0000256" key="5">
    <source>
        <dbReference type="ARBA" id="ARBA00022989"/>
    </source>
</evidence>
<name>A0A8T3B8V4_DENNO</name>
<keyword evidence="1" id="KW-0433">Leucine-rich repeat</keyword>
<protein>
    <recommendedName>
        <fullName evidence="9">Leucine-rich repeat-containing N-terminal plant-type domain-containing protein</fullName>
    </recommendedName>
</protein>
<dbReference type="Pfam" id="PF13855">
    <property type="entry name" value="LRR_8"/>
    <property type="match status" value="1"/>
</dbReference>
<evidence type="ECO:0000256" key="6">
    <source>
        <dbReference type="ARBA" id="ARBA00023136"/>
    </source>
</evidence>
<keyword evidence="2 8" id="KW-0812">Transmembrane</keyword>
<evidence type="ECO:0000259" key="9">
    <source>
        <dbReference type="Pfam" id="PF08263"/>
    </source>
</evidence>